<keyword evidence="3" id="KW-1185">Reference proteome</keyword>
<name>A0A1M6SNH5_9BACT</name>
<sequence length="92" mass="10439">MNYQTFATWLQKRKRERGEYRDAAKGNPSQKLLESLVELELPGPSENPRREETGAGKLFAEHPSGVRVQLTDLSQVELAAALFNKLDVRRPC</sequence>
<dbReference type="EMBL" id="FQYR01000010">
    <property type="protein sequence ID" value="SHK46302.1"/>
    <property type="molecule type" value="Genomic_DNA"/>
</dbReference>
<protein>
    <submittedName>
        <fullName evidence="2">Uncharacterized protein</fullName>
    </submittedName>
</protein>
<dbReference type="InParanoid" id="A0A1M6SNH5"/>
<gene>
    <name evidence="2" type="ORF">SAMN02745181_3846</name>
</gene>
<reference evidence="2 3" key="1">
    <citation type="submission" date="2016-11" db="EMBL/GenBank/DDBJ databases">
        <authorList>
            <person name="Jaros S."/>
            <person name="Januszkiewicz K."/>
            <person name="Wedrychowicz H."/>
        </authorList>
    </citation>
    <scope>NUCLEOTIDE SEQUENCE [LARGE SCALE GENOMIC DNA]</scope>
    <source>
        <strain evidence="2 3">DSM 18772</strain>
    </source>
</reference>
<dbReference type="STRING" id="1123071.SAMN02745181_3846"/>
<organism evidence="2 3">
    <name type="scientific">Rubritalea squalenifaciens DSM 18772</name>
    <dbReference type="NCBI Taxonomy" id="1123071"/>
    <lineage>
        <taxon>Bacteria</taxon>
        <taxon>Pseudomonadati</taxon>
        <taxon>Verrucomicrobiota</taxon>
        <taxon>Verrucomicrobiia</taxon>
        <taxon>Verrucomicrobiales</taxon>
        <taxon>Rubritaleaceae</taxon>
        <taxon>Rubritalea</taxon>
    </lineage>
</organism>
<dbReference type="OrthoDB" id="195611at2"/>
<dbReference type="AlphaFoldDB" id="A0A1M6SNH5"/>
<evidence type="ECO:0000313" key="3">
    <source>
        <dbReference type="Proteomes" id="UP000184510"/>
    </source>
</evidence>
<evidence type="ECO:0000256" key="1">
    <source>
        <dbReference type="SAM" id="MobiDB-lite"/>
    </source>
</evidence>
<dbReference type="Proteomes" id="UP000184510">
    <property type="component" value="Unassembled WGS sequence"/>
</dbReference>
<evidence type="ECO:0000313" key="2">
    <source>
        <dbReference type="EMBL" id="SHK46302.1"/>
    </source>
</evidence>
<proteinExistence type="predicted"/>
<accession>A0A1M6SNH5</accession>
<feature type="region of interest" description="Disordered" evidence="1">
    <location>
        <begin position="41"/>
        <end position="60"/>
    </location>
</feature>
<dbReference type="RefSeq" id="WP_143185379.1">
    <property type="nucleotide sequence ID" value="NZ_FQYR01000010.1"/>
</dbReference>